<dbReference type="InterPro" id="IPR011333">
    <property type="entry name" value="SKP1/BTB/POZ_sf"/>
</dbReference>
<dbReference type="AlphaFoldDB" id="A0A177FLU9"/>
<evidence type="ECO:0000313" key="2">
    <source>
        <dbReference type="EMBL" id="OAG44302.1"/>
    </source>
</evidence>
<dbReference type="RefSeq" id="XP_022516254.1">
    <property type="nucleotide sequence ID" value="XM_022651281.1"/>
</dbReference>
<gene>
    <name evidence="2" type="ORF">AYO21_01298</name>
</gene>
<evidence type="ECO:0000259" key="1">
    <source>
        <dbReference type="PROSITE" id="PS50097"/>
    </source>
</evidence>
<sequence length="313" mass="35910">MDIAYKSFVDSEPFKFLVGPTAKPFYMHGGLATKLSDPMAALLGGGMVEATNRYAVLKDTDEDTFVRVIQFAYTGDYAVAEPEPDHNPSEPDNVVDESFNNLRHAHPSAFEDIVAEGETTESVPIDPEPTEEYIEEEAVPYCEWCGRNPFRKRNHKWVESGKTKTVVSKAQEAWDSFKKKADIKKTMEWKLEVNEDQHQNYTPVFLCHAKLYAFADQYLIEPLRGLVLQKLRLTLSRFKLHQQRVGDVVELLKYTYANTPCRDPKIDQLRDLISDYLVCHIEKIVHHEEFIKLLDNGDVAKDFLPKLVALRLD</sequence>
<reference evidence="2 3" key="1">
    <citation type="submission" date="2016-03" db="EMBL/GenBank/DDBJ databases">
        <title>Draft genome sequence of the Fonsecaea monophora CBS 269.37.</title>
        <authorList>
            <person name="Bombassaro A."/>
            <person name="Vinicius W.A."/>
            <person name="De Hoog S."/>
            <person name="Sun J."/>
            <person name="Souza E.M."/>
            <person name="Raittz R.T."/>
            <person name="Costa F."/>
            <person name="Leao A.C."/>
            <person name="Tadra-Sfeir M.Z."/>
            <person name="Baura V."/>
            <person name="Balsanelli E."/>
            <person name="Pedrosa F.O."/>
            <person name="Moreno L.F."/>
            <person name="Steffens M.B."/>
            <person name="Xi L."/>
            <person name="Bocca A.L."/>
            <person name="Felipe M.S."/>
            <person name="Teixeira M."/>
            <person name="Telles Filho F.Q."/>
            <person name="Azevedo C.M."/>
            <person name="Gomes R."/>
            <person name="Vicente V.A."/>
        </authorList>
    </citation>
    <scope>NUCLEOTIDE SEQUENCE [LARGE SCALE GENOMIC DNA]</scope>
    <source>
        <strain evidence="2 3">CBS 269.37</strain>
    </source>
</reference>
<feature type="domain" description="BTB" evidence="1">
    <location>
        <begin position="12"/>
        <end position="81"/>
    </location>
</feature>
<comment type="caution">
    <text evidence="2">The sequence shown here is derived from an EMBL/GenBank/DDBJ whole genome shotgun (WGS) entry which is preliminary data.</text>
</comment>
<organism evidence="2 3">
    <name type="scientific">Fonsecaea monophora</name>
    <dbReference type="NCBI Taxonomy" id="254056"/>
    <lineage>
        <taxon>Eukaryota</taxon>
        <taxon>Fungi</taxon>
        <taxon>Dikarya</taxon>
        <taxon>Ascomycota</taxon>
        <taxon>Pezizomycotina</taxon>
        <taxon>Eurotiomycetes</taxon>
        <taxon>Chaetothyriomycetidae</taxon>
        <taxon>Chaetothyriales</taxon>
        <taxon>Herpotrichiellaceae</taxon>
        <taxon>Fonsecaea</taxon>
    </lineage>
</organism>
<protein>
    <recommendedName>
        <fullName evidence="1">BTB domain-containing protein</fullName>
    </recommendedName>
</protein>
<dbReference type="OrthoDB" id="9997739at2759"/>
<dbReference type="EMBL" id="LVKK01000005">
    <property type="protein sequence ID" value="OAG44302.1"/>
    <property type="molecule type" value="Genomic_DNA"/>
</dbReference>
<dbReference type="Proteomes" id="UP000077002">
    <property type="component" value="Unassembled WGS sequence"/>
</dbReference>
<name>A0A177FLU9_9EURO</name>
<dbReference type="Gene3D" id="3.30.710.10">
    <property type="entry name" value="Potassium Channel Kv1.1, Chain A"/>
    <property type="match status" value="1"/>
</dbReference>
<accession>A0A177FLU9</accession>
<dbReference type="GeneID" id="34596477"/>
<proteinExistence type="predicted"/>
<keyword evidence="3" id="KW-1185">Reference proteome</keyword>
<dbReference type="PROSITE" id="PS50097">
    <property type="entry name" value="BTB"/>
    <property type="match status" value="1"/>
</dbReference>
<dbReference type="InterPro" id="IPR000210">
    <property type="entry name" value="BTB/POZ_dom"/>
</dbReference>
<dbReference type="PANTHER" id="PTHR47843">
    <property type="entry name" value="BTB DOMAIN-CONTAINING PROTEIN-RELATED"/>
    <property type="match status" value="1"/>
</dbReference>
<evidence type="ECO:0000313" key="3">
    <source>
        <dbReference type="Proteomes" id="UP000077002"/>
    </source>
</evidence>